<dbReference type="Gene3D" id="3.40.50.1100">
    <property type="match status" value="2"/>
</dbReference>
<dbReference type="NCBIfam" id="TIGR01139">
    <property type="entry name" value="cysK"/>
    <property type="match status" value="1"/>
</dbReference>
<feature type="binding site" evidence="10">
    <location>
        <position position="74"/>
    </location>
    <ligand>
        <name>pyridoxal 5'-phosphate</name>
        <dbReference type="ChEBI" id="CHEBI:597326"/>
    </ligand>
</feature>
<dbReference type="CDD" id="cd01561">
    <property type="entry name" value="CBS_like"/>
    <property type="match status" value="1"/>
</dbReference>
<name>A0A2H6CXW8_TETHA</name>
<dbReference type="InterPro" id="IPR001216">
    <property type="entry name" value="P-phosphate_BS"/>
</dbReference>
<protein>
    <recommendedName>
        <fullName evidence="4 12">Cysteine synthase</fullName>
        <ecNumber evidence="4 12">2.5.1.47</ecNumber>
    </recommendedName>
</protein>
<dbReference type="InterPro" id="IPR036052">
    <property type="entry name" value="TrpB-like_PALP_sf"/>
</dbReference>
<evidence type="ECO:0000313" key="13">
    <source>
        <dbReference type="EMBL" id="GBD67905.1"/>
    </source>
</evidence>
<evidence type="ECO:0000256" key="4">
    <source>
        <dbReference type="ARBA" id="ARBA00012681"/>
    </source>
</evidence>
<dbReference type="PROSITE" id="PS00901">
    <property type="entry name" value="CYS_SYNTHASE"/>
    <property type="match status" value="1"/>
</dbReference>
<evidence type="ECO:0000256" key="10">
    <source>
        <dbReference type="PIRSR" id="PIRSR605856-50"/>
    </source>
</evidence>
<evidence type="ECO:0000256" key="6">
    <source>
        <dbReference type="ARBA" id="ARBA00022679"/>
    </source>
</evidence>
<gene>
    <name evidence="13" type="primary">cysK</name>
    <name evidence="13" type="ORF">TEHN7118_0711</name>
</gene>
<keyword evidence="14" id="KW-1185">Reference proteome</keyword>
<dbReference type="UniPathway" id="UPA00136">
    <property type="reaction ID" value="UER00200"/>
</dbReference>
<reference evidence="13 14" key="1">
    <citation type="submission" date="2016-05" db="EMBL/GenBank/DDBJ databases">
        <title>Whole genome sequencing of Tetragenococcus halophilus subsp. halophilus NISL 7118.</title>
        <authorList>
            <person name="Shiwa Y."/>
            <person name="Nishimura I."/>
            <person name="Yoshikawa H."/>
            <person name="Koyama Y."/>
            <person name="Oguma T."/>
        </authorList>
    </citation>
    <scope>NUCLEOTIDE SEQUENCE [LARGE SCALE GENOMIC DNA]</scope>
    <source>
        <strain evidence="13 14">NISL 7118</strain>
    </source>
</reference>
<evidence type="ECO:0000256" key="12">
    <source>
        <dbReference type="RuleBase" id="RU003985"/>
    </source>
</evidence>
<comment type="pathway">
    <text evidence="2">Amino-acid biosynthesis; L-cysteine biosynthesis; L-cysteine from L-serine: step 2/2.</text>
</comment>
<keyword evidence="7 10" id="KW-0663">Pyridoxal phosphate</keyword>
<dbReference type="Proteomes" id="UP000236214">
    <property type="component" value="Unassembled WGS sequence"/>
</dbReference>
<dbReference type="EC" id="2.5.1.47" evidence="4 12"/>
<dbReference type="InterPro" id="IPR050214">
    <property type="entry name" value="Cys_Synth/Cystath_Beta-Synth"/>
</dbReference>
<evidence type="ECO:0000256" key="3">
    <source>
        <dbReference type="ARBA" id="ARBA00007103"/>
    </source>
</evidence>
<organism evidence="13 14">
    <name type="scientific">Tetragenococcus halophilus subsp. halophilus</name>
    <dbReference type="NCBI Taxonomy" id="1513897"/>
    <lineage>
        <taxon>Bacteria</taxon>
        <taxon>Bacillati</taxon>
        <taxon>Bacillota</taxon>
        <taxon>Bacilli</taxon>
        <taxon>Lactobacillales</taxon>
        <taxon>Enterococcaceae</taxon>
        <taxon>Tetragenococcus</taxon>
    </lineage>
</organism>
<dbReference type="PANTHER" id="PTHR10314">
    <property type="entry name" value="CYSTATHIONINE BETA-SYNTHASE"/>
    <property type="match status" value="1"/>
</dbReference>
<dbReference type="InterPro" id="IPR001926">
    <property type="entry name" value="TrpB-like_PALP"/>
</dbReference>
<dbReference type="GeneID" id="64054791"/>
<sequence>MSKTGNIVELIGNTPMVKLNQVVPEDAAEIYAKLEFYNPGGSVKDRIALAMVEAAEKDGRLPAGGTIVEPTSGNTGIGLALVAAAKGYRLIITMPETMSVERRSLMKGYGAELVLTPGADGMNGAIQKAHELADENGYFLPMQFENPANPEIHEKTTGQEIIKDFEGKSPDAFIAGIGTGGTVTGVGHALQKINEDVQIYGLEAAEAALIKEGIKGKHKIQGISAGLIPETLDRSVYQDIVTVSSQQAIDMAHKVSNKEGFLPGISGGANIFGAVEIAKKLGKGKTVVTVVPDNGERYLSTDLFKFDE</sequence>
<comment type="catalytic activity">
    <reaction evidence="9 12">
        <text>O-acetyl-L-serine + hydrogen sulfide = L-cysteine + acetate</text>
        <dbReference type="Rhea" id="RHEA:14829"/>
        <dbReference type="ChEBI" id="CHEBI:29919"/>
        <dbReference type="ChEBI" id="CHEBI:30089"/>
        <dbReference type="ChEBI" id="CHEBI:35235"/>
        <dbReference type="ChEBI" id="CHEBI:58340"/>
        <dbReference type="EC" id="2.5.1.47"/>
    </reaction>
</comment>
<dbReference type="InterPro" id="IPR005856">
    <property type="entry name" value="Cys_synth"/>
</dbReference>
<dbReference type="FunFam" id="3.40.50.1100:FF:000006">
    <property type="entry name" value="Cysteine synthase"/>
    <property type="match status" value="1"/>
</dbReference>
<dbReference type="NCBIfam" id="TIGR01136">
    <property type="entry name" value="cysKM"/>
    <property type="match status" value="1"/>
</dbReference>
<dbReference type="RefSeq" id="WP_014123987.1">
    <property type="nucleotide sequence ID" value="NZ_BAABQP010000009.1"/>
</dbReference>
<comment type="similarity">
    <text evidence="3 12">Belongs to the cysteine synthase/cystathionine beta-synthase family.</text>
</comment>
<keyword evidence="8 12" id="KW-0198">Cysteine biosynthesis</keyword>
<feature type="binding site" evidence="10">
    <location>
        <position position="266"/>
    </location>
    <ligand>
        <name>pyridoxal 5'-phosphate</name>
        <dbReference type="ChEBI" id="CHEBI:597326"/>
    </ligand>
</feature>
<evidence type="ECO:0000256" key="5">
    <source>
        <dbReference type="ARBA" id="ARBA00022605"/>
    </source>
</evidence>
<comment type="caution">
    <text evidence="13">The sequence shown here is derived from an EMBL/GenBank/DDBJ whole genome shotgun (WGS) entry which is preliminary data.</text>
</comment>
<keyword evidence="5 12" id="KW-0028">Amino-acid biosynthesis</keyword>
<evidence type="ECO:0000256" key="11">
    <source>
        <dbReference type="PIRSR" id="PIRSR605856-51"/>
    </source>
</evidence>
<feature type="binding site" evidence="10">
    <location>
        <begin position="178"/>
        <end position="182"/>
    </location>
    <ligand>
        <name>pyridoxal 5'-phosphate</name>
        <dbReference type="ChEBI" id="CHEBI:597326"/>
    </ligand>
</feature>
<evidence type="ECO:0000256" key="8">
    <source>
        <dbReference type="ARBA" id="ARBA00023192"/>
    </source>
</evidence>
<evidence type="ECO:0000256" key="7">
    <source>
        <dbReference type="ARBA" id="ARBA00022898"/>
    </source>
</evidence>
<dbReference type="GO" id="GO:0006535">
    <property type="term" value="P:cysteine biosynthetic process from serine"/>
    <property type="evidence" value="ECO:0007669"/>
    <property type="project" value="UniProtKB-UniRule"/>
</dbReference>
<evidence type="ECO:0000256" key="1">
    <source>
        <dbReference type="ARBA" id="ARBA00001933"/>
    </source>
</evidence>
<comment type="cofactor">
    <cofactor evidence="1 10 12">
        <name>pyridoxal 5'-phosphate</name>
        <dbReference type="ChEBI" id="CHEBI:597326"/>
    </cofactor>
</comment>
<evidence type="ECO:0000256" key="2">
    <source>
        <dbReference type="ARBA" id="ARBA00004962"/>
    </source>
</evidence>
<dbReference type="InterPro" id="IPR005859">
    <property type="entry name" value="CysK"/>
</dbReference>
<dbReference type="EMBL" id="BDEC01000028">
    <property type="protein sequence ID" value="GBD67905.1"/>
    <property type="molecule type" value="Genomic_DNA"/>
</dbReference>
<keyword evidence="6 12" id="KW-0808">Transferase</keyword>
<evidence type="ECO:0000313" key="14">
    <source>
        <dbReference type="Proteomes" id="UP000236214"/>
    </source>
</evidence>
<evidence type="ECO:0000256" key="9">
    <source>
        <dbReference type="ARBA" id="ARBA00047931"/>
    </source>
</evidence>
<dbReference type="AlphaFoldDB" id="A0A2H6CXW8"/>
<proteinExistence type="inferred from homology"/>
<dbReference type="SUPFAM" id="SSF53686">
    <property type="entry name" value="Tryptophan synthase beta subunit-like PLP-dependent enzymes"/>
    <property type="match status" value="1"/>
</dbReference>
<dbReference type="Pfam" id="PF00291">
    <property type="entry name" value="PALP"/>
    <property type="match status" value="1"/>
</dbReference>
<feature type="modified residue" description="N6-(pyridoxal phosphate)lysine" evidence="11">
    <location>
        <position position="44"/>
    </location>
</feature>
<accession>A0A2H6CXW8</accession>
<dbReference type="GO" id="GO:0004124">
    <property type="term" value="F:cysteine synthase activity"/>
    <property type="evidence" value="ECO:0007669"/>
    <property type="project" value="UniProtKB-UniRule"/>
</dbReference>